<dbReference type="RefSeq" id="WP_163711789.1">
    <property type="nucleotide sequence ID" value="NZ_BLKZ01000001.1"/>
</dbReference>
<dbReference type="InterPro" id="IPR012349">
    <property type="entry name" value="Split_barrel_FMN-bd"/>
</dbReference>
<reference evidence="1 2" key="1">
    <citation type="journal article" date="2019" name="Emerg. Microbes Infect.">
        <title>Comprehensive subspecies identification of 175 nontuberculous mycobacteria species based on 7547 genomic profiles.</title>
        <authorList>
            <person name="Matsumoto Y."/>
            <person name="Kinjo T."/>
            <person name="Motooka D."/>
            <person name="Nabeya D."/>
            <person name="Jung N."/>
            <person name="Uechi K."/>
            <person name="Horii T."/>
            <person name="Iida T."/>
            <person name="Fujita J."/>
            <person name="Nakamura S."/>
        </authorList>
    </citation>
    <scope>NUCLEOTIDE SEQUENCE [LARGE SCALE GENOMIC DNA]</scope>
    <source>
        <strain evidence="1 2">JCM 30725</strain>
    </source>
</reference>
<evidence type="ECO:0000313" key="2">
    <source>
        <dbReference type="Proteomes" id="UP000465360"/>
    </source>
</evidence>
<evidence type="ECO:0008006" key="3">
    <source>
        <dbReference type="Google" id="ProtNLM"/>
    </source>
</evidence>
<comment type="caution">
    <text evidence="1">The sequence shown here is derived from an EMBL/GenBank/DDBJ whole genome shotgun (WGS) entry which is preliminary data.</text>
</comment>
<organism evidence="1 2">
    <name type="scientific">Mycobacterium bourgelatii</name>
    <dbReference type="NCBI Taxonomy" id="1273442"/>
    <lineage>
        <taxon>Bacteria</taxon>
        <taxon>Bacillati</taxon>
        <taxon>Actinomycetota</taxon>
        <taxon>Actinomycetes</taxon>
        <taxon>Mycobacteriales</taxon>
        <taxon>Mycobacteriaceae</taxon>
        <taxon>Mycobacterium</taxon>
    </lineage>
</organism>
<keyword evidence="2" id="KW-1185">Reference proteome</keyword>
<dbReference type="EMBL" id="BLKZ01000001">
    <property type="protein sequence ID" value="GFG90309.1"/>
    <property type="molecule type" value="Genomic_DNA"/>
</dbReference>
<dbReference type="Proteomes" id="UP000465360">
    <property type="component" value="Unassembled WGS sequence"/>
</dbReference>
<proteinExistence type="predicted"/>
<evidence type="ECO:0000313" key="1">
    <source>
        <dbReference type="EMBL" id="GFG90309.1"/>
    </source>
</evidence>
<dbReference type="GO" id="GO:0016491">
    <property type="term" value="F:oxidoreductase activity"/>
    <property type="evidence" value="ECO:0007669"/>
    <property type="project" value="InterPro"/>
</dbReference>
<protein>
    <recommendedName>
        <fullName evidence="3">Nitroreductase</fullName>
    </recommendedName>
</protein>
<accession>A0A7I9YNS0</accession>
<dbReference type="InterPro" id="IPR004378">
    <property type="entry name" value="F420H2_quin_Rdtase"/>
</dbReference>
<dbReference type="AlphaFoldDB" id="A0A7I9YNS0"/>
<dbReference type="Pfam" id="PF04075">
    <property type="entry name" value="F420H2_quin_red"/>
    <property type="match status" value="1"/>
</dbReference>
<dbReference type="Gene3D" id="2.30.110.10">
    <property type="entry name" value="Electron Transport, Fmn-binding Protein, Chain A"/>
    <property type="match status" value="1"/>
</dbReference>
<dbReference type="NCBIfam" id="TIGR00026">
    <property type="entry name" value="hi_GC_TIGR00026"/>
    <property type="match status" value="1"/>
</dbReference>
<name>A0A7I9YNS0_MYCBU</name>
<gene>
    <name evidence="1" type="ORF">MBOU_23510</name>
</gene>
<sequence>MSAKDQHPNNAPGVPMVYPVWFENLQVKYLNPALKPIARYLPGAATIEHRGRKSGKPYKTIVSTFRKGNTLAIALGHGKTDWVKNVLAAGEADVHYTRKSIHLTNPRILPAGSDGTDLPWLARVQLRKMAVFVADIA</sequence>